<evidence type="ECO:0000313" key="2">
    <source>
        <dbReference type="Proteomes" id="UP001141183"/>
    </source>
</evidence>
<dbReference type="Proteomes" id="UP001141183">
    <property type="component" value="Unassembled WGS sequence"/>
</dbReference>
<sequence>MNNKENILKIKGYEKFKCTADKCKFTCCKGWDINVDTKTYNKWREKDELNYLLDNVKLIKSNGENSYLIKKETKGECPLLSYEGLCNIVINHGDENLSLTCKNFPRMESYFEDVKELTLSCSCPEVVNIISDMKEKNYMESNASISYIEDLGCLKIRENLVNILQKDEISIEDKLILSYNILLNMLDSDDLTYEDLIEFLDKYKSKNYIKEELNKYKYYENKDTIEYLKEINTLFIDIIENYRNVSIFKEPLNDIYKYTKEISIEKLFNDWKDFKGLFKEYDKLVENCIVSKVFSSCVSDDLEEMIISFEMIILEYLFIRHDVFLRYCVNINKDINMQYVKDYIVIFSRIIGNNSDAVIEFLMDIFESEILEFDYICSLVLV</sequence>
<dbReference type="AlphaFoldDB" id="A0A9X3XG72"/>
<reference evidence="1" key="1">
    <citation type="submission" date="2022-05" db="EMBL/GenBank/DDBJ databases">
        <title>Draft genome sequence of Clostridium tertium strain CP3 isolated from Peru.</title>
        <authorList>
            <person name="Hurtado R."/>
            <person name="Lima L."/>
            <person name="Sousa T."/>
            <person name="Jaiswal A.K."/>
            <person name="Tiwari S."/>
            <person name="Maturrano L."/>
            <person name="Brenig B."/>
            <person name="Azevedo V."/>
        </authorList>
    </citation>
    <scope>NUCLEOTIDE SEQUENCE</scope>
    <source>
        <strain evidence="1">CP3</strain>
    </source>
</reference>
<accession>A0A9X3XG72</accession>
<keyword evidence="2" id="KW-1185">Reference proteome</keyword>
<organism evidence="1 2">
    <name type="scientific">Clostridium tertium</name>
    <dbReference type="NCBI Taxonomy" id="1559"/>
    <lineage>
        <taxon>Bacteria</taxon>
        <taxon>Bacillati</taxon>
        <taxon>Bacillota</taxon>
        <taxon>Clostridia</taxon>
        <taxon>Eubacteriales</taxon>
        <taxon>Clostridiaceae</taxon>
        <taxon>Clostridium</taxon>
    </lineage>
</organism>
<keyword evidence="1" id="KW-0282">Flagellum</keyword>
<dbReference type="GO" id="GO:0032259">
    <property type="term" value="P:methylation"/>
    <property type="evidence" value="ECO:0007669"/>
    <property type="project" value="UniProtKB-KW"/>
</dbReference>
<gene>
    <name evidence="1" type="primary">fliB</name>
    <name evidence="1" type="ORF">NE398_01260</name>
</gene>
<dbReference type="NCBIfam" id="NF038110">
    <property type="entry name" value="Lys_methyl_FliB"/>
    <property type="match status" value="1"/>
</dbReference>
<name>A0A9X3XG72_9CLOT</name>
<keyword evidence="1" id="KW-0966">Cell projection</keyword>
<dbReference type="GO" id="GO:0008168">
    <property type="term" value="F:methyltransferase activity"/>
    <property type="evidence" value="ECO:0007669"/>
    <property type="project" value="UniProtKB-KW"/>
</dbReference>
<keyword evidence="1" id="KW-0969">Cilium</keyword>
<proteinExistence type="predicted"/>
<keyword evidence="1" id="KW-0489">Methyltransferase</keyword>
<dbReference type="EC" id="2.1.1.-" evidence="1"/>
<evidence type="ECO:0000313" key="1">
    <source>
        <dbReference type="EMBL" id="MDC4238800.1"/>
    </source>
</evidence>
<protein>
    <submittedName>
        <fullName evidence="1">Flagellin lysine-N-methylase</fullName>
        <ecNumber evidence="1">2.1.1.-</ecNumber>
    </submittedName>
</protein>
<comment type="caution">
    <text evidence="1">The sequence shown here is derived from an EMBL/GenBank/DDBJ whole genome shotgun (WGS) entry which is preliminary data.</text>
</comment>
<dbReference type="RefSeq" id="WP_272469994.1">
    <property type="nucleotide sequence ID" value="NZ_JAMRYU010000001.1"/>
</dbReference>
<dbReference type="EMBL" id="JAMRYU010000001">
    <property type="protein sequence ID" value="MDC4238800.1"/>
    <property type="molecule type" value="Genomic_DNA"/>
</dbReference>
<keyword evidence="1" id="KW-0808">Transferase</keyword>